<evidence type="ECO:0000313" key="1">
    <source>
        <dbReference type="EMBL" id="PKI79773.1"/>
    </source>
</evidence>
<dbReference type="RefSeq" id="WP_133121142.1">
    <property type="nucleotide sequence ID" value="NZ_NXIF01000024.1"/>
</dbReference>
<keyword evidence="3" id="KW-1185">Reference proteome</keyword>
<dbReference type="EMBL" id="NXIF01000024">
    <property type="protein sequence ID" value="PKI81028.1"/>
    <property type="molecule type" value="Genomic_DNA"/>
</dbReference>
<dbReference type="Proteomes" id="UP000233248">
    <property type="component" value="Unassembled WGS sequence"/>
</dbReference>
<reference evidence="2 3" key="1">
    <citation type="submission" date="2017-09" db="EMBL/GenBank/DDBJ databases">
        <title>Genomics of the genus Arcobacter.</title>
        <authorList>
            <person name="Perez-Cataluna A."/>
            <person name="Figueras M.J."/>
            <person name="Salas-Masso N."/>
        </authorList>
    </citation>
    <scope>NUCLEOTIDE SEQUENCE [LARGE SCALE GENOMIC DNA]</scope>
    <source>
        <strain evidence="2 3">DSM 18005</strain>
    </source>
</reference>
<sequence length="46" mass="4554">MLDLAIIGGGPAGLTAGLYATRGGLKDVVMFEMGMPGGQITGSSEI</sequence>
<organism evidence="2 3">
    <name type="scientific">Malaciobacter halophilus</name>
    <dbReference type="NCBI Taxonomy" id="197482"/>
    <lineage>
        <taxon>Bacteria</taxon>
        <taxon>Pseudomonadati</taxon>
        <taxon>Campylobacterota</taxon>
        <taxon>Epsilonproteobacteria</taxon>
        <taxon>Campylobacterales</taxon>
        <taxon>Arcobacteraceae</taxon>
        <taxon>Malaciobacter</taxon>
    </lineage>
</organism>
<dbReference type="Pfam" id="PF12831">
    <property type="entry name" value="FAD_oxidored"/>
    <property type="match status" value="1"/>
</dbReference>
<protein>
    <submittedName>
        <fullName evidence="2">Thioredoxin-disulfide reductase</fullName>
    </submittedName>
</protein>
<evidence type="ECO:0000313" key="2">
    <source>
        <dbReference type="EMBL" id="PKI81028.1"/>
    </source>
</evidence>
<accession>A0A2N1J3A0</accession>
<dbReference type="Gene3D" id="3.50.50.60">
    <property type="entry name" value="FAD/NAD(P)-binding domain"/>
    <property type="match status" value="1"/>
</dbReference>
<gene>
    <name evidence="2" type="ORF">CP960_06435</name>
    <name evidence="1" type="ORF">CP960_12715</name>
</gene>
<comment type="caution">
    <text evidence="2">The sequence shown here is derived from an EMBL/GenBank/DDBJ whole genome shotgun (WGS) entry which is preliminary data.</text>
</comment>
<dbReference type="InterPro" id="IPR036188">
    <property type="entry name" value="FAD/NAD-bd_sf"/>
</dbReference>
<name>A0A2N1J3A0_9BACT</name>
<evidence type="ECO:0000313" key="3">
    <source>
        <dbReference type="Proteomes" id="UP000233248"/>
    </source>
</evidence>
<dbReference type="EMBL" id="NXIF01000057">
    <property type="protein sequence ID" value="PKI79773.1"/>
    <property type="molecule type" value="Genomic_DNA"/>
</dbReference>
<proteinExistence type="predicted"/>
<dbReference type="AlphaFoldDB" id="A0A2N1J3A0"/>
<feature type="non-terminal residue" evidence="2">
    <location>
        <position position="46"/>
    </location>
</feature>
<dbReference type="SUPFAM" id="SSF51971">
    <property type="entry name" value="Nucleotide-binding domain"/>
    <property type="match status" value="1"/>
</dbReference>
<dbReference type="PRINTS" id="PR00469">
    <property type="entry name" value="PNDRDTASEII"/>
</dbReference>